<feature type="transmembrane region" description="Helical" evidence="1">
    <location>
        <begin position="376"/>
        <end position="399"/>
    </location>
</feature>
<feature type="transmembrane region" description="Helical" evidence="1">
    <location>
        <begin position="297"/>
        <end position="315"/>
    </location>
</feature>
<name>A0A915E7V8_9BILA</name>
<reference evidence="3" key="1">
    <citation type="submission" date="2022-11" db="UniProtKB">
        <authorList>
            <consortium name="WormBaseParasite"/>
        </authorList>
    </citation>
    <scope>IDENTIFICATION</scope>
</reference>
<evidence type="ECO:0000313" key="3">
    <source>
        <dbReference type="WBParaSite" id="jg3276.1"/>
    </source>
</evidence>
<accession>A0A915E7V8</accession>
<keyword evidence="1" id="KW-0472">Membrane</keyword>
<dbReference type="AlphaFoldDB" id="A0A915E7V8"/>
<dbReference type="WBParaSite" id="jg3276.1">
    <property type="protein sequence ID" value="jg3276.1"/>
    <property type="gene ID" value="jg3276"/>
</dbReference>
<keyword evidence="1" id="KW-0812">Transmembrane</keyword>
<dbReference type="Proteomes" id="UP000887574">
    <property type="component" value="Unplaced"/>
</dbReference>
<proteinExistence type="predicted"/>
<feature type="transmembrane region" description="Helical" evidence="1">
    <location>
        <begin position="84"/>
        <end position="104"/>
    </location>
</feature>
<keyword evidence="2" id="KW-1185">Reference proteome</keyword>
<feature type="transmembrane region" description="Helical" evidence="1">
    <location>
        <begin position="124"/>
        <end position="142"/>
    </location>
</feature>
<feature type="transmembrane region" description="Helical" evidence="1">
    <location>
        <begin position="449"/>
        <end position="470"/>
    </location>
</feature>
<feature type="transmembrane region" description="Helical" evidence="1">
    <location>
        <begin position="336"/>
        <end position="356"/>
    </location>
</feature>
<protein>
    <submittedName>
        <fullName evidence="3">Gustatory receptor</fullName>
    </submittedName>
</protein>
<feature type="transmembrane region" description="Helical" evidence="1">
    <location>
        <begin position="24"/>
        <end position="46"/>
    </location>
</feature>
<sequence>MSSLSNLVTQYVYNTKKMLRPKGLISIILYAICAICVVINFCVLLLCEDTIYYLRIYHLCVGGIMVSCGIAMTTHYPRPTLISAFVLTAGVSLGYAYFMVFNIAFSNCDKLIDATNAQEQWLEGLYNCLMISFCLLSLAYILQRSYYGSLKSNFDVLTIVWIKIVIFKGYLSYQELCQRKEITGYWCPITKRPYECHPEEELKGTQKIWYYLHKGLLNSAVISCASEFYPVMLVAHWLACGRAEERADELIRRRQEKKSVRKMLFGVMGNVQQVYGIDKKPPMEMPVLHISTYIKPVLNVLAYLTVLVCILRWFVGFYFAIKFDYLHKVGSMTDDYMEFVSSCAQLVFFAMVYKWSLSVEEKRFDAHHKAEARGDLILIFGSAAFMSVKLLLQILELNFQRADGFIRVEECIIRMFSLTMIQMSEWIQLLCLRRIMALHFEDIHQTKGFLPSVALCSVLINWVCFGMTFFETNLIKYQLSKHDFGFSQPTLISMIFTQTIYPADYLFTFTAAGCWMDVLLRYMEMVSSSWANHVWSQMMRLVTTTITTTILRKSNVNRVWWMAAQMLPITRHS</sequence>
<feature type="transmembrane region" description="Helical" evidence="1">
    <location>
        <begin position="52"/>
        <end position="72"/>
    </location>
</feature>
<evidence type="ECO:0000256" key="1">
    <source>
        <dbReference type="SAM" id="Phobius"/>
    </source>
</evidence>
<feature type="transmembrane region" description="Helical" evidence="1">
    <location>
        <begin position="154"/>
        <end position="171"/>
    </location>
</feature>
<evidence type="ECO:0000313" key="2">
    <source>
        <dbReference type="Proteomes" id="UP000887574"/>
    </source>
</evidence>
<organism evidence="2 3">
    <name type="scientific">Ditylenchus dipsaci</name>
    <dbReference type="NCBI Taxonomy" id="166011"/>
    <lineage>
        <taxon>Eukaryota</taxon>
        <taxon>Metazoa</taxon>
        <taxon>Ecdysozoa</taxon>
        <taxon>Nematoda</taxon>
        <taxon>Chromadorea</taxon>
        <taxon>Rhabditida</taxon>
        <taxon>Tylenchina</taxon>
        <taxon>Tylenchomorpha</taxon>
        <taxon>Sphaerularioidea</taxon>
        <taxon>Anguinidae</taxon>
        <taxon>Anguininae</taxon>
        <taxon>Ditylenchus</taxon>
    </lineage>
</organism>
<keyword evidence="1" id="KW-1133">Transmembrane helix</keyword>